<feature type="region of interest" description="Disordered" evidence="1">
    <location>
        <begin position="1"/>
        <end position="52"/>
    </location>
</feature>
<evidence type="ECO:0000313" key="2">
    <source>
        <dbReference type="EMBL" id="KAJ4272323.1"/>
    </source>
</evidence>
<accession>A0A9W8SIK8</accession>
<comment type="caution">
    <text evidence="2">The sequence shown here is derived from an EMBL/GenBank/DDBJ whole genome shotgun (WGS) entry which is preliminary data.</text>
</comment>
<gene>
    <name evidence="2" type="ORF">NW762_001036</name>
</gene>
<proteinExistence type="predicted"/>
<name>A0A9W8SIK8_9HYPO</name>
<dbReference type="Proteomes" id="UP001152049">
    <property type="component" value="Unassembled WGS sequence"/>
</dbReference>
<dbReference type="AlphaFoldDB" id="A0A9W8SIK8"/>
<keyword evidence="3" id="KW-1185">Reference proteome</keyword>
<evidence type="ECO:0000313" key="3">
    <source>
        <dbReference type="Proteomes" id="UP001152049"/>
    </source>
</evidence>
<feature type="compositionally biased region" description="Low complexity" evidence="1">
    <location>
        <begin position="10"/>
        <end position="20"/>
    </location>
</feature>
<sequence>MPTPISGRVSKPTAKSGASKTKAKAKAKPQPQTAEEHREWENQYLQGKPSEYSAGYDREIEQNDSPYLDFLSPFEGQGRFESTTEKDEPGWDFLRFSNGPKADPKYHLFVVPHQHIEQIIIIPDKEKNKNNFHIVVVPTAATGSSAAVRQYPKIIRLKVPKSSVQQARLLRDAQGQPSFKNHIQSPETQEVVFQQNTRDQNQPVMFKCLANLEGENDTYLESSEGK</sequence>
<reference evidence="2" key="1">
    <citation type="submission" date="2022-09" db="EMBL/GenBank/DDBJ databases">
        <title>Fusarium specimens isolated from Avocado Roots.</title>
        <authorList>
            <person name="Stajich J."/>
            <person name="Roper C."/>
            <person name="Heimlech-Rivalta G."/>
        </authorList>
    </citation>
    <scope>NUCLEOTIDE SEQUENCE</scope>
    <source>
        <strain evidence="2">CF00136</strain>
    </source>
</reference>
<dbReference type="EMBL" id="JAOQAZ010000001">
    <property type="protein sequence ID" value="KAJ4272323.1"/>
    <property type="molecule type" value="Genomic_DNA"/>
</dbReference>
<evidence type="ECO:0000256" key="1">
    <source>
        <dbReference type="SAM" id="MobiDB-lite"/>
    </source>
</evidence>
<dbReference type="OrthoDB" id="5404489at2759"/>
<protein>
    <submittedName>
        <fullName evidence="2">Uncharacterized protein</fullName>
    </submittedName>
</protein>
<organism evidence="2 3">
    <name type="scientific">Fusarium torreyae</name>
    <dbReference type="NCBI Taxonomy" id="1237075"/>
    <lineage>
        <taxon>Eukaryota</taxon>
        <taxon>Fungi</taxon>
        <taxon>Dikarya</taxon>
        <taxon>Ascomycota</taxon>
        <taxon>Pezizomycotina</taxon>
        <taxon>Sordariomycetes</taxon>
        <taxon>Hypocreomycetidae</taxon>
        <taxon>Hypocreales</taxon>
        <taxon>Nectriaceae</taxon>
        <taxon>Fusarium</taxon>
    </lineage>
</organism>